<feature type="compositionally biased region" description="Low complexity" evidence="1">
    <location>
        <begin position="640"/>
        <end position="664"/>
    </location>
</feature>
<gene>
    <name evidence="3" type="primary">LOC102521301</name>
</gene>
<dbReference type="RefSeq" id="XP_032322252.1">
    <property type="nucleotide sequence ID" value="XM_032466361.1"/>
</dbReference>
<feature type="compositionally biased region" description="Polar residues" evidence="1">
    <location>
        <begin position="352"/>
        <end position="371"/>
    </location>
</feature>
<feature type="region of interest" description="Disordered" evidence="1">
    <location>
        <begin position="1190"/>
        <end position="1222"/>
    </location>
</feature>
<feature type="compositionally biased region" description="Polar residues" evidence="1">
    <location>
        <begin position="449"/>
        <end position="466"/>
    </location>
</feature>
<evidence type="ECO:0000313" key="3">
    <source>
        <dbReference type="RefSeq" id="XP_032322252.1"/>
    </source>
</evidence>
<feature type="region of interest" description="Disordered" evidence="1">
    <location>
        <begin position="804"/>
        <end position="823"/>
    </location>
</feature>
<sequence>MGREGPAQPGRHRRDCLVALTVTLLLTCGPGGTVTAVTTPPVTLGSTTETTLKNSTFTGARDSAGISTTSTLMSEERGIPANFSVTSASGVKTTSPSTTSVPDKTSVHPPTTAEVTVESLPASAALSEPGTPSREDSWATTSAPSPVASTADSGPTSAAPVSRARPGVALTVPASASERHRPSTSPPESSDFSQTSTSSAQTEASWTSAGTRQHLTGPQLTRRTDTSPGVESSSSEASPVTTVPATWVVPDSTAPSTGFTEITPPRETSAAPPTLEATYGPTTGEFAPSTEILVTGSSGVGISQDTTELIITASESPETATDVTLDVTSAPESLSAEVITWAAGSSAPGETDPSSSKGSTEIPETSATGTADSWEGTRWDVTPSLPGYHFSPDMSPAGDITIRTSGPPLLSASVPDDTLSWFSTSSDHSITSSEDPGRTEPSSPFPISGTASEAETSAERVTSTPSPLAHPSPSGEATARSVLTFSTRFETTDSPSNSTTSTLALEHSSGSGPLDIISVPGVKTSSPSTTSVSKETTTHPSLIRKETKETFSASVVRPETSVLGRENNLDETSPLSPDYSTSDSRSPHTASERHSPSTSPPESSDFSQTSTSSTQTEASWTSAGTRQHLTGPQLTRRTDTSPGVESSSSEASPVTTVPATWVVPDSTAPSTGFTEITPPRETSAAPPTLEATYGPTTGEFAPSTEILVTGSSGVGISQDTTELIITASESPETATDVTLDVTSAPESLSAEVITWAAGSSAPGETDPSSSKGSTEIPETSATGTADSWEGTRWDVTPSLPGYHFSPDMSPAGDITIRTSGPPLLSASVPDDTESWFSTSSDHPITSSLDTRIPGTMAKTEPSSAFALSRTLNDAETSTQRVRSTASPLVHSSPPAEGTESEASAAATTMDLSEGARGGTTRPMGDSTSLETGISSGPVESVATTTRELSQGEPRGTTWPTSNPTSLMIAISLGMPTRSPEMATAFQIVSSKEPGTSPEAGHALGNSWETSTATVPTETTVEAVSLQATATGRGSISLPRLPTGSMAPATSPTKGTATTGSVSLPPSKAWTSPLLGTPEGTLESAPKGTTGTGPQSSPTPIPKPTGVNFSTWFGSPAGTRVDTHVSLNTSSPGLENSVAIPDSVTIQKVTMSSETDKSELIAKTNISATAIPPTVLSEKTVTGEQQASISVGEAYSSASPRSEQTTESDLTIGKSPEATDILDTTSIEQTTLASLTSESEATASLTSVSGGKMSSSPSVTFPSVGPKTPVAVASVVTSDVASTLGLLSRTSSPAGGSIMDVTTAPSPGVTTTITTMETNSVLTTMPNAKGSVSATDSALATMTSASALEHPHTWSSTATPAPASGSWTTTDMASILGVTSSPKTISAVGTTSSLASSSESGSVSTFHGLATVGTSLASTSSYASGEETEASTSVRALSPLDTTSSLPIPTSGVKRMSTSVPDILSTSWTPSRRETEALHVSVAPTDNPNTKTLPKVLPPTPLPGSLSTLDWATGNSVSPLITATSAPQGVTTPPELPLEKTVSLPTSQLPSSVGDITSGLTPATMVTHSKVSLSGRLDPASTEAVQSSTQLPTTAAADPGHVSRPEATTLDLTPYTRRELPLIPGWGKKNPTQARL</sequence>
<dbReference type="Proteomes" id="UP000694856">
    <property type="component" value="Chromosome 22"/>
</dbReference>
<feature type="compositionally biased region" description="Polar residues" evidence="1">
    <location>
        <begin position="624"/>
        <end position="635"/>
    </location>
</feature>
<feature type="region of interest" description="Disordered" evidence="1">
    <location>
        <begin position="1031"/>
        <end position="1114"/>
    </location>
</feature>
<feature type="region of interest" description="Disordered" evidence="1">
    <location>
        <begin position="758"/>
        <end position="794"/>
    </location>
</feature>
<feature type="compositionally biased region" description="Low complexity" evidence="1">
    <location>
        <begin position="1085"/>
        <end position="1095"/>
    </location>
</feature>
<organism evidence="2 3">
    <name type="scientific">Camelus ferus</name>
    <name type="common">Wild bactrian camel</name>
    <name type="synonym">Camelus bactrianus ferus</name>
    <dbReference type="NCBI Taxonomy" id="419612"/>
    <lineage>
        <taxon>Eukaryota</taxon>
        <taxon>Metazoa</taxon>
        <taxon>Chordata</taxon>
        <taxon>Craniata</taxon>
        <taxon>Vertebrata</taxon>
        <taxon>Euteleostomi</taxon>
        <taxon>Mammalia</taxon>
        <taxon>Eutheria</taxon>
        <taxon>Laurasiatheria</taxon>
        <taxon>Artiodactyla</taxon>
        <taxon>Tylopoda</taxon>
        <taxon>Camelidae</taxon>
        <taxon>Camelus</taxon>
    </lineage>
</organism>
<feature type="compositionally biased region" description="Low complexity" evidence="1">
    <location>
        <begin position="891"/>
        <end position="908"/>
    </location>
</feature>
<feature type="compositionally biased region" description="Polar residues" evidence="1">
    <location>
        <begin position="1047"/>
        <end position="1063"/>
    </location>
</feature>
<feature type="compositionally biased region" description="Low complexity" evidence="1">
    <location>
        <begin position="518"/>
        <end position="535"/>
    </location>
</feature>
<dbReference type="KEGG" id="cfr:102521301"/>
<keyword evidence="2" id="KW-1185">Reference proteome</keyword>
<feature type="region of interest" description="Disordered" evidence="1">
    <location>
        <begin position="425"/>
        <end position="701"/>
    </location>
</feature>
<feature type="compositionally biased region" description="Low complexity" evidence="1">
    <location>
        <begin position="602"/>
        <end position="623"/>
    </location>
</feature>
<proteinExistence type="predicted"/>
<feature type="compositionally biased region" description="Polar residues" evidence="1">
    <location>
        <begin position="210"/>
        <end position="221"/>
    </location>
</feature>
<feature type="compositionally biased region" description="Polar residues" evidence="1">
    <location>
        <begin position="570"/>
        <end position="589"/>
    </location>
</feature>
<accession>A0A8B8RXK8</accession>
<feature type="compositionally biased region" description="Polar residues" evidence="1">
    <location>
        <begin position="925"/>
        <end position="934"/>
    </location>
</feature>
<feature type="compositionally biased region" description="Low complexity" evidence="1">
    <location>
        <begin position="189"/>
        <end position="209"/>
    </location>
</feature>
<feature type="region of interest" description="Disordered" evidence="1">
    <location>
        <begin position="83"/>
        <end position="273"/>
    </location>
</feature>
<dbReference type="GeneID" id="102521301"/>
<reference evidence="3" key="1">
    <citation type="submission" date="2025-08" db="UniProtKB">
        <authorList>
            <consortium name="RefSeq"/>
        </authorList>
    </citation>
    <scope>IDENTIFICATION</scope>
    <source>
        <tissue evidence="3">Ear skin</tissue>
    </source>
</reference>
<feature type="region of interest" description="Disordered" evidence="1">
    <location>
        <begin position="1422"/>
        <end position="1456"/>
    </location>
</feature>
<feature type="compositionally biased region" description="Polar residues" evidence="1">
    <location>
        <begin position="1195"/>
        <end position="1208"/>
    </location>
</feature>
<feature type="compositionally biased region" description="Low complexity" evidence="1">
    <location>
        <begin position="492"/>
        <end position="502"/>
    </location>
</feature>
<evidence type="ECO:0000313" key="2">
    <source>
        <dbReference type="Proteomes" id="UP000694856"/>
    </source>
</evidence>
<name>A0A8B8RXK8_CAMFR</name>
<feature type="compositionally biased region" description="Polar residues" evidence="1">
    <location>
        <begin position="766"/>
        <end position="785"/>
    </location>
</feature>
<protein>
    <submittedName>
        <fullName evidence="3">Mucin-16-like</fullName>
    </submittedName>
</protein>
<feature type="compositionally biased region" description="Polar residues" evidence="1">
    <location>
        <begin position="834"/>
        <end position="849"/>
    </location>
</feature>
<feature type="compositionally biased region" description="Polar residues" evidence="1">
    <location>
        <begin position="869"/>
        <end position="886"/>
    </location>
</feature>
<feature type="compositionally biased region" description="Polar residues" evidence="1">
    <location>
        <begin position="138"/>
        <end position="156"/>
    </location>
</feature>
<feature type="compositionally biased region" description="Polar residues" evidence="1">
    <location>
        <begin position="1429"/>
        <end position="1447"/>
    </location>
</feature>
<feature type="compositionally biased region" description="Low complexity" evidence="1">
    <location>
        <begin position="89"/>
        <end position="104"/>
    </location>
</feature>
<feature type="region of interest" description="Disordered" evidence="1">
    <location>
        <begin position="1585"/>
        <end position="1606"/>
    </location>
</feature>
<feature type="region of interest" description="Disordered" evidence="1">
    <location>
        <begin position="344"/>
        <end position="380"/>
    </location>
</feature>
<evidence type="ECO:0000256" key="1">
    <source>
        <dbReference type="SAM" id="MobiDB-lite"/>
    </source>
</evidence>
<feature type="compositionally biased region" description="Low complexity" evidence="1">
    <location>
        <begin position="226"/>
        <end position="250"/>
    </location>
</feature>
<feature type="region of interest" description="Disordered" evidence="1">
    <location>
        <begin position="832"/>
        <end position="939"/>
    </location>
</feature>